<dbReference type="CDD" id="cd01949">
    <property type="entry name" value="GGDEF"/>
    <property type="match status" value="1"/>
</dbReference>
<evidence type="ECO:0000256" key="3">
    <source>
        <dbReference type="SAM" id="Phobius"/>
    </source>
</evidence>
<feature type="domain" description="GGDEF" evidence="5">
    <location>
        <begin position="439"/>
        <end position="572"/>
    </location>
</feature>
<evidence type="ECO:0000313" key="6">
    <source>
        <dbReference type="EMBL" id="ANI15548.1"/>
    </source>
</evidence>
<dbReference type="InterPro" id="IPR052163">
    <property type="entry name" value="DGC-Regulatory_Protein"/>
</dbReference>
<keyword evidence="6" id="KW-0378">Hydrolase</keyword>
<dbReference type="Pfam" id="PF00672">
    <property type="entry name" value="HAMP"/>
    <property type="match status" value="1"/>
</dbReference>
<dbReference type="InterPro" id="IPR003660">
    <property type="entry name" value="HAMP_dom"/>
</dbReference>
<proteinExistence type="predicted"/>
<dbReference type="Gene3D" id="3.30.450.20">
    <property type="entry name" value="PAS domain"/>
    <property type="match status" value="1"/>
</dbReference>
<dbReference type="SUPFAM" id="SSF55073">
    <property type="entry name" value="Nucleotide cyclase"/>
    <property type="match status" value="1"/>
</dbReference>
<gene>
    <name evidence="6" type="ORF">A9C11_16875</name>
</gene>
<reference evidence="6 7" key="1">
    <citation type="submission" date="2016-05" db="EMBL/GenBank/DDBJ databases">
        <title>Genome Sequence of Pseudomonas citronellolis Strain SJTE-3, an Estrogens and Persistent Organic Pollutants degradation strain.</title>
        <authorList>
            <person name="Liang R."/>
        </authorList>
    </citation>
    <scope>NUCLEOTIDE SEQUENCE [LARGE SCALE GENOMIC DNA]</scope>
    <source>
        <strain evidence="6 7">SJTE-3</strain>
    </source>
</reference>
<dbReference type="SMART" id="SM00304">
    <property type="entry name" value="HAMP"/>
    <property type="match status" value="1"/>
</dbReference>
<comment type="cofactor">
    <cofactor evidence="1">
        <name>Mg(2+)</name>
        <dbReference type="ChEBI" id="CHEBI:18420"/>
    </cofactor>
</comment>
<comment type="subcellular location">
    <subcellularLocation>
        <location evidence="2">Cell inner membrane</location>
    </subcellularLocation>
</comment>
<dbReference type="Proteomes" id="UP000077748">
    <property type="component" value="Chromosome"/>
</dbReference>
<dbReference type="Pfam" id="PF21623">
    <property type="entry name" value="HK_sensor_dom_bact"/>
    <property type="match status" value="1"/>
</dbReference>
<evidence type="ECO:0000256" key="1">
    <source>
        <dbReference type="ARBA" id="ARBA00001946"/>
    </source>
</evidence>
<evidence type="ECO:0000259" key="4">
    <source>
        <dbReference type="PROSITE" id="PS50885"/>
    </source>
</evidence>
<dbReference type="CDD" id="cd18773">
    <property type="entry name" value="PDC1_HK_sensor"/>
    <property type="match status" value="1"/>
</dbReference>
<organism evidence="6 7">
    <name type="scientific">Pseudomonas citronellolis</name>
    <dbReference type="NCBI Taxonomy" id="53408"/>
    <lineage>
        <taxon>Bacteria</taxon>
        <taxon>Pseudomonadati</taxon>
        <taxon>Pseudomonadota</taxon>
        <taxon>Gammaproteobacteria</taxon>
        <taxon>Pseudomonadales</taxon>
        <taxon>Pseudomonadaceae</taxon>
        <taxon>Pseudomonas</taxon>
    </lineage>
</organism>
<dbReference type="Pfam" id="PF00990">
    <property type="entry name" value="GGDEF"/>
    <property type="match status" value="1"/>
</dbReference>
<dbReference type="SUPFAM" id="SSF103190">
    <property type="entry name" value="Sensory domain-like"/>
    <property type="match status" value="1"/>
</dbReference>
<dbReference type="CDD" id="cd06225">
    <property type="entry name" value="HAMP"/>
    <property type="match status" value="1"/>
</dbReference>
<dbReference type="Gene3D" id="6.10.340.10">
    <property type="match status" value="1"/>
</dbReference>
<evidence type="ECO:0000256" key="2">
    <source>
        <dbReference type="ARBA" id="ARBA00004533"/>
    </source>
</evidence>
<protein>
    <submittedName>
        <fullName evidence="6">Deoxyuridine 5'-triphosphate nucleotidohydrolase</fullName>
    </submittedName>
</protein>
<dbReference type="RefSeq" id="WP_064583333.1">
    <property type="nucleotide sequence ID" value="NZ_BDGS01000001.1"/>
</dbReference>
<feature type="domain" description="HAMP" evidence="4">
    <location>
        <begin position="343"/>
        <end position="396"/>
    </location>
</feature>
<evidence type="ECO:0000313" key="7">
    <source>
        <dbReference type="Proteomes" id="UP000077748"/>
    </source>
</evidence>
<dbReference type="FunFam" id="3.30.70.270:FF:000001">
    <property type="entry name" value="Diguanylate cyclase domain protein"/>
    <property type="match status" value="1"/>
</dbReference>
<dbReference type="NCBIfam" id="TIGR00254">
    <property type="entry name" value="GGDEF"/>
    <property type="match status" value="1"/>
</dbReference>
<keyword evidence="3" id="KW-0812">Transmembrane</keyword>
<dbReference type="PROSITE" id="PS50887">
    <property type="entry name" value="GGDEF"/>
    <property type="match status" value="1"/>
</dbReference>
<name>A0A1A9KDF2_9PSED</name>
<dbReference type="InterPro" id="IPR029151">
    <property type="entry name" value="Sensor-like_sf"/>
</dbReference>
<keyword evidence="3" id="KW-0472">Membrane</keyword>
<evidence type="ECO:0000259" key="5">
    <source>
        <dbReference type="PROSITE" id="PS50887"/>
    </source>
</evidence>
<dbReference type="GO" id="GO:0016787">
    <property type="term" value="F:hydrolase activity"/>
    <property type="evidence" value="ECO:0007669"/>
    <property type="project" value="UniProtKB-KW"/>
</dbReference>
<dbReference type="AlphaFoldDB" id="A0A1A9KDF2"/>
<dbReference type="PROSITE" id="PS50885">
    <property type="entry name" value="HAMP"/>
    <property type="match status" value="1"/>
</dbReference>
<dbReference type="EMBL" id="CP015878">
    <property type="protein sequence ID" value="ANI15548.1"/>
    <property type="molecule type" value="Genomic_DNA"/>
</dbReference>
<dbReference type="SUPFAM" id="SSF158472">
    <property type="entry name" value="HAMP domain-like"/>
    <property type="match status" value="1"/>
</dbReference>
<dbReference type="InterPro" id="IPR048760">
    <property type="entry name" value="VP0354-like_sensor_dom"/>
</dbReference>
<dbReference type="GO" id="GO:0007165">
    <property type="term" value="P:signal transduction"/>
    <property type="evidence" value="ECO:0007669"/>
    <property type="project" value="InterPro"/>
</dbReference>
<dbReference type="InterPro" id="IPR043128">
    <property type="entry name" value="Rev_trsase/Diguanyl_cyclase"/>
</dbReference>
<dbReference type="InterPro" id="IPR000160">
    <property type="entry name" value="GGDEF_dom"/>
</dbReference>
<accession>A0A1A9KDF2</accession>
<keyword evidence="3" id="KW-1133">Transmembrane helix</keyword>
<dbReference type="InterPro" id="IPR029787">
    <property type="entry name" value="Nucleotide_cyclase"/>
</dbReference>
<dbReference type="PANTHER" id="PTHR46663:SF2">
    <property type="entry name" value="GGDEF DOMAIN-CONTAINING PROTEIN"/>
    <property type="match status" value="1"/>
</dbReference>
<feature type="transmembrane region" description="Helical" evidence="3">
    <location>
        <begin position="319"/>
        <end position="342"/>
    </location>
</feature>
<sequence length="583" mass="63413">MRLGITARLSILLACIGILSSGVTGYYAYTANRQLLANEAERNLLTSTQLLAQRFTSLLDDIGADALTLANMPSAPKVLAPPDGVLDPVAQERLAGVFATFMRLHPQYSQVRLIGRREYGLEVLRYDRDGPRVLRVDGEQLQEKGHFPYVFESLALAPGQLFVSPITVTHEQGAHAADGAPTLRVATPVLGGAGANEGVVVINVDLKKFLDQLVADLPQGLELYLTNEWGDFLVHPDPAMTFGFDKGRRILVQDSFAETRGLFEGAGSVLVNDLQGAHREQGRIMAFVRKPFGLPGQGHFVVLGLARPLDEVLASGRPLGLSIIQMVLVFSLLAIALAVLFARALTRPLQMLIHAAVRFQAEHSLAAELPLQRQDEIGLLARGFDQLRKELKARIEAMSRSQQELQHLANHDSLTGLPNRMQFFGQLEQAIAQVAASHEQLALLFIDLDHFKRINDEMGHAAGDEVLTIIARRLRHAVRDHDRVARLGGDEFVVLLRGAGIAGTASAVARKILAALGEKLLLQGAVVQVGASIGIALYPDDGISAEELLLRADDAMYRAKTEGRRSFACQQGGGLEIDRRPEG</sequence>
<dbReference type="Gene3D" id="3.30.70.270">
    <property type="match status" value="1"/>
</dbReference>
<dbReference type="SMART" id="SM00267">
    <property type="entry name" value="GGDEF"/>
    <property type="match status" value="1"/>
</dbReference>
<dbReference type="PANTHER" id="PTHR46663">
    <property type="entry name" value="DIGUANYLATE CYCLASE DGCT-RELATED"/>
    <property type="match status" value="1"/>
</dbReference>
<dbReference type="GO" id="GO:0005886">
    <property type="term" value="C:plasma membrane"/>
    <property type="evidence" value="ECO:0007669"/>
    <property type="project" value="UniProtKB-SubCell"/>
</dbReference>